<sequence length="321" mass="36617">MSGHMGDRIRLKNGTLKVQLLGARGAERLVDRSDWPDVDSQPLIEDSWRLRVASAQTYAIVKNRDMEHFDRVMAFLEATYRLLPRLVAPIKHMKIMFGLKTMVIMWMLRECRGMVDTVFKITQFFPSKLPQYQDQSNQHEMFLMRKNNLDFKALAQALAVDKDKREDYIKRWVKEHPAGCPDIVFRAAASADVLHLLHCFSHPYPPPHHRTSPPLTSFHVPLTNKIHLHKPVPIPDSSAILAVRSETMQSPQSPAEVITTKSGRLCRLQSTCYSPTWSYQAECSGVLPSDQGRSSAGHVNPSLQGSSDDERKKEEEIQFVF</sequence>
<proteinExistence type="predicted"/>
<name>A0AAD3N7L5_LATJO</name>
<comment type="caution">
    <text evidence="3">The sequence shown here is derived from an EMBL/GenBank/DDBJ whole genome shotgun (WGS) entry which is preliminary data.</text>
</comment>
<dbReference type="Proteomes" id="UP001279410">
    <property type="component" value="Unassembled WGS sequence"/>
</dbReference>
<evidence type="ECO:0000256" key="1">
    <source>
        <dbReference type="SAM" id="MobiDB-lite"/>
    </source>
</evidence>
<feature type="domain" description="TERF1-interacting nuclear factor 2 N-terminal" evidence="2">
    <location>
        <begin position="60"/>
        <end position="172"/>
    </location>
</feature>
<gene>
    <name evidence="3" type="ORF">AKAME5_001895200</name>
</gene>
<evidence type="ECO:0000313" key="3">
    <source>
        <dbReference type="EMBL" id="GLD67616.1"/>
    </source>
</evidence>
<organism evidence="3 4">
    <name type="scientific">Lates japonicus</name>
    <name type="common">Japanese lates</name>
    <dbReference type="NCBI Taxonomy" id="270547"/>
    <lineage>
        <taxon>Eukaryota</taxon>
        <taxon>Metazoa</taxon>
        <taxon>Chordata</taxon>
        <taxon>Craniata</taxon>
        <taxon>Vertebrata</taxon>
        <taxon>Euteleostomi</taxon>
        <taxon>Actinopterygii</taxon>
        <taxon>Neopterygii</taxon>
        <taxon>Teleostei</taxon>
        <taxon>Neoteleostei</taxon>
        <taxon>Acanthomorphata</taxon>
        <taxon>Carangaria</taxon>
        <taxon>Carangaria incertae sedis</taxon>
        <taxon>Centropomidae</taxon>
        <taxon>Lates</taxon>
    </lineage>
</organism>
<dbReference type="EMBL" id="BRZM01000115">
    <property type="protein sequence ID" value="GLD67616.1"/>
    <property type="molecule type" value="Genomic_DNA"/>
</dbReference>
<keyword evidence="4" id="KW-1185">Reference proteome</keyword>
<dbReference type="InterPro" id="IPR029400">
    <property type="entry name" value="TINF2_N"/>
</dbReference>
<protein>
    <recommendedName>
        <fullName evidence="2">TERF1-interacting nuclear factor 2 N-terminal domain-containing protein</fullName>
    </recommendedName>
</protein>
<reference evidence="3" key="1">
    <citation type="submission" date="2022-08" db="EMBL/GenBank/DDBJ databases">
        <title>Genome sequencing of akame (Lates japonicus).</title>
        <authorList>
            <person name="Hashiguchi Y."/>
            <person name="Takahashi H."/>
        </authorList>
    </citation>
    <scope>NUCLEOTIDE SEQUENCE</scope>
    <source>
        <strain evidence="3">Kochi</strain>
    </source>
</reference>
<dbReference type="AlphaFoldDB" id="A0AAD3N7L5"/>
<feature type="compositionally biased region" description="Basic and acidic residues" evidence="1">
    <location>
        <begin position="308"/>
        <end position="321"/>
    </location>
</feature>
<feature type="region of interest" description="Disordered" evidence="1">
    <location>
        <begin position="288"/>
        <end position="321"/>
    </location>
</feature>
<evidence type="ECO:0000313" key="4">
    <source>
        <dbReference type="Proteomes" id="UP001279410"/>
    </source>
</evidence>
<evidence type="ECO:0000259" key="2">
    <source>
        <dbReference type="Pfam" id="PF14973"/>
    </source>
</evidence>
<dbReference type="Pfam" id="PF14973">
    <property type="entry name" value="TINF2_N"/>
    <property type="match status" value="1"/>
</dbReference>
<accession>A0AAD3N7L5</accession>